<proteinExistence type="inferred from homology"/>
<dbReference type="EC" id="3.6.1.9" evidence="4"/>
<evidence type="ECO:0000313" key="5">
    <source>
        <dbReference type="EMBL" id="MBK1619893.1"/>
    </source>
</evidence>
<evidence type="ECO:0000256" key="1">
    <source>
        <dbReference type="ARBA" id="ARBA00001968"/>
    </source>
</evidence>
<gene>
    <name evidence="5" type="ORF">CKO42_15865</name>
</gene>
<dbReference type="SUPFAM" id="SSF52972">
    <property type="entry name" value="ITPase-like"/>
    <property type="match status" value="1"/>
</dbReference>
<accession>A0A9X0WBI5</accession>
<dbReference type="Proteomes" id="UP001138768">
    <property type="component" value="Unassembled WGS sequence"/>
</dbReference>
<dbReference type="EMBL" id="NRRY01000028">
    <property type="protein sequence ID" value="MBK1619893.1"/>
    <property type="molecule type" value="Genomic_DNA"/>
</dbReference>
<dbReference type="PANTHER" id="PTHR43213:SF5">
    <property type="entry name" value="BIFUNCTIONAL DTTP_UTP PYROPHOSPHATASE_METHYLTRANSFERASE PROTEIN-RELATED"/>
    <property type="match status" value="1"/>
</dbReference>
<name>A0A9X0WBI5_9GAMM</name>
<comment type="catalytic activity">
    <reaction evidence="4">
        <text>UTP + H2O = UMP + diphosphate + H(+)</text>
        <dbReference type="Rhea" id="RHEA:29395"/>
        <dbReference type="ChEBI" id="CHEBI:15377"/>
        <dbReference type="ChEBI" id="CHEBI:15378"/>
        <dbReference type="ChEBI" id="CHEBI:33019"/>
        <dbReference type="ChEBI" id="CHEBI:46398"/>
        <dbReference type="ChEBI" id="CHEBI:57865"/>
        <dbReference type="EC" id="3.6.1.9"/>
    </reaction>
</comment>
<dbReference type="GO" id="GO:0009117">
    <property type="term" value="P:nucleotide metabolic process"/>
    <property type="evidence" value="ECO:0007669"/>
    <property type="project" value="UniProtKB-KW"/>
</dbReference>
<comment type="catalytic activity">
    <reaction evidence="4">
        <text>dTTP + H2O = dTMP + diphosphate + H(+)</text>
        <dbReference type="Rhea" id="RHEA:28534"/>
        <dbReference type="ChEBI" id="CHEBI:15377"/>
        <dbReference type="ChEBI" id="CHEBI:15378"/>
        <dbReference type="ChEBI" id="CHEBI:33019"/>
        <dbReference type="ChEBI" id="CHEBI:37568"/>
        <dbReference type="ChEBI" id="CHEBI:63528"/>
        <dbReference type="EC" id="3.6.1.9"/>
    </reaction>
</comment>
<sequence length="239" mass="25027">MTEHNHSPDDPATDPAAATATATAATNVPQATDLYLASRSPRRLELLAQLGLRPKVVVAEIDETPADHEAPEAFVARIAQAKAQAGWATLNGRASKPLLAADTAVVIGAQILGKPADADAALRMLALLSGRQHRVLTAVTLLAPAASADPQARNPALQRQVVVETQVQMRRITPAEARAYWASGEPSDKAGAYAVQGLGAIFVEAVRGSYSNVVGLPLFETAQLLREQGVDPLALPITS</sequence>
<comment type="caution">
    <text evidence="5">The sequence shown here is derived from an EMBL/GenBank/DDBJ whole genome shotgun (WGS) entry which is preliminary data.</text>
</comment>
<feature type="site" description="Important for substrate specificity" evidence="4">
    <location>
        <position position="103"/>
    </location>
</feature>
<dbReference type="NCBIfam" id="TIGR00172">
    <property type="entry name" value="maf"/>
    <property type="match status" value="1"/>
</dbReference>
<dbReference type="HAMAP" id="MF_00528">
    <property type="entry name" value="Maf"/>
    <property type="match status" value="1"/>
</dbReference>
<protein>
    <recommendedName>
        <fullName evidence="4">dTTP/UTP pyrophosphatase</fullName>
        <shortName evidence="4">dTTPase/UTPase</shortName>
        <ecNumber evidence="4">3.6.1.9</ecNumber>
    </recommendedName>
    <alternativeName>
        <fullName evidence="4">Nucleoside triphosphate pyrophosphatase</fullName>
    </alternativeName>
    <alternativeName>
        <fullName evidence="4">Nucleotide pyrophosphatase</fullName>
        <shortName evidence="4">Nucleotide PPase</shortName>
    </alternativeName>
</protein>
<evidence type="ECO:0000256" key="2">
    <source>
        <dbReference type="ARBA" id="ARBA00022801"/>
    </source>
</evidence>
<evidence type="ECO:0000256" key="3">
    <source>
        <dbReference type="ARBA" id="ARBA00023080"/>
    </source>
</evidence>
<evidence type="ECO:0000256" key="4">
    <source>
        <dbReference type="HAMAP-Rule" id="MF_00528"/>
    </source>
</evidence>
<keyword evidence="2 4" id="KW-0378">Hydrolase</keyword>
<keyword evidence="3 4" id="KW-0546">Nucleotide metabolism</keyword>
<dbReference type="CDD" id="cd00555">
    <property type="entry name" value="Maf"/>
    <property type="match status" value="1"/>
</dbReference>
<dbReference type="Pfam" id="PF02545">
    <property type="entry name" value="Maf"/>
    <property type="match status" value="1"/>
</dbReference>
<reference evidence="5 6" key="1">
    <citation type="journal article" date="2020" name="Microorganisms">
        <title>Osmotic Adaptation and Compatible Solute Biosynthesis of Phototrophic Bacteria as Revealed from Genome Analyses.</title>
        <authorList>
            <person name="Imhoff J.F."/>
            <person name="Rahn T."/>
            <person name="Kunzel S."/>
            <person name="Keller A."/>
            <person name="Neulinger S.C."/>
        </authorList>
    </citation>
    <scope>NUCLEOTIDE SEQUENCE [LARGE SCALE GENOMIC DNA]</scope>
    <source>
        <strain evidence="5 6">DSM 25653</strain>
    </source>
</reference>
<feature type="site" description="Important for substrate specificity" evidence="4">
    <location>
        <position position="42"/>
    </location>
</feature>
<comment type="cofactor">
    <cofactor evidence="1 4">
        <name>a divalent metal cation</name>
        <dbReference type="ChEBI" id="CHEBI:60240"/>
    </cofactor>
</comment>
<dbReference type="InterPro" id="IPR003697">
    <property type="entry name" value="Maf-like"/>
</dbReference>
<comment type="function">
    <text evidence="4">Nucleoside triphosphate pyrophosphatase that hydrolyzes dTTP and UTP. May have a dual role in cell division arrest and in preventing the incorporation of modified nucleotides into cellular nucleic acids.</text>
</comment>
<comment type="similarity">
    <text evidence="4">Belongs to the Maf family. YhdE subfamily.</text>
</comment>
<comment type="subcellular location">
    <subcellularLocation>
        <location evidence="4">Cytoplasm</location>
    </subcellularLocation>
</comment>
<dbReference type="InterPro" id="IPR029001">
    <property type="entry name" value="ITPase-like_fam"/>
</dbReference>
<feature type="site" description="Important for substrate specificity" evidence="4">
    <location>
        <position position="196"/>
    </location>
</feature>
<organism evidence="5 6">
    <name type="scientific">Lamprobacter modestohalophilus</name>
    <dbReference type="NCBI Taxonomy" id="1064514"/>
    <lineage>
        <taxon>Bacteria</taxon>
        <taxon>Pseudomonadati</taxon>
        <taxon>Pseudomonadota</taxon>
        <taxon>Gammaproteobacteria</taxon>
        <taxon>Chromatiales</taxon>
        <taxon>Chromatiaceae</taxon>
        <taxon>Lamprobacter</taxon>
    </lineage>
</organism>
<dbReference type="AlphaFoldDB" id="A0A9X0WBI5"/>
<dbReference type="PIRSF" id="PIRSF006305">
    <property type="entry name" value="Maf"/>
    <property type="match status" value="1"/>
</dbReference>
<dbReference type="PANTHER" id="PTHR43213">
    <property type="entry name" value="BIFUNCTIONAL DTTP/UTP PYROPHOSPHATASE/METHYLTRANSFERASE PROTEIN-RELATED"/>
    <property type="match status" value="1"/>
</dbReference>
<keyword evidence="6" id="KW-1185">Reference proteome</keyword>
<evidence type="ECO:0000313" key="6">
    <source>
        <dbReference type="Proteomes" id="UP001138768"/>
    </source>
</evidence>
<dbReference type="GO" id="GO:0047429">
    <property type="term" value="F:nucleoside triphosphate diphosphatase activity"/>
    <property type="evidence" value="ECO:0007669"/>
    <property type="project" value="UniProtKB-EC"/>
</dbReference>
<dbReference type="RefSeq" id="WP_200246151.1">
    <property type="nucleotide sequence ID" value="NZ_NRRY01000028.1"/>
</dbReference>
<dbReference type="GO" id="GO:0005737">
    <property type="term" value="C:cytoplasm"/>
    <property type="evidence" value="ECO:0007669"/>
    <property type="project" value="UniProtKB-SubCell"/>
</dbReference>
<dbReference type="Gene3D" id="3.90.950.10">
    <property type="match status" value="1"/>
</dbReference>
<feature type="active site" description="Proton acceptor" evidence="4">
    <location>
        <position position="102"/>
    </location>
</feature>
<keyword evidence="4" id="KW-0963">Cytoplasm</keyword>
<comment type="caution">
    <text evidence="4">Lacks conserved residue(s) required for the propagation of feature annotation.</text>
</comment>